<dbReference type="InterPro" id="IPR028976">
    <property type="entry name" value="CheC-like_sf"/>
</dbReference>
<dbReference type="GO" id="GO:0006935">
    <property type="term" value="P:chemotaxis"/>
    <property type="evidence" value="ECO:0007669"/>
    <property type="project" value="UniProtKB-KW"/>
</dbReference>
<reference evidence="3 4" key="2">
    <citation type="journal article" date="2010" name="J. Bacteriol.">
        <title>Genome sequence of the polysaccharide-degrading, thermophilic anaerobe Spirochaeta thermophila DSM 6192.</title>
        <authorList>
            <person name="Angelov A."/>
            <person name="Liebl S."/>
            <person name="Ballschmiter M."/>
            <person name="Bomeke M."/>
            <person name="Lehmann R."/>
            <person name="Liesegang H."/>
            <person name="Daniel R."/>
            <person name="Liebl W."/>
        </authorList>
    </citation>
    <scope>NUCLEOTIDE SEQUENCE [LARGE SCALE GENOMIC DNA]</scope>
    <source>
        <strain evidence="4">ATCC 49972 / DSM 6192 / RI 19.B1</strain>
    </source>
</reference>
<dbReference type="Pfam" id="PF13690">
    <property type="entry name" value="CheX"/>
    <property type="match status" value="1"/>
</dbReference>
<dbReference type="RefSeq" id="WP_013313175.1">
    <property type="nucleotide sequence ID" value="NC_014484.1"/>
</dbReference>
<dbReference type="HOGENOM" id="CLU_116290_2_0_12"/>
<dbReference type="eggNOG" id="COG1406">
    <property type="taxonomic scope" value="Bacteria"/>
</dbReference>
<sequence length="151" mass="16500">MTKEELKAVVDCTTRYFSTVTPHPATIGVPFIKRKEQAFFLDYTGMIGISGSRKGGIYLTASGGMLWNLGHLILSEEVMEEELLMDIAGEVANTVAGNLREAFGPEFMISVPLVVRGVPDDLLIHVQSPVYIIPILWEGFQSFLGVGLDPA</sequence>
<feature type="domain" description="Chemotaxis phosphatase CheX-like" evidence="2">
    <location>
        <begin position="43"/>
        <end position="135"/>
    </location>
</feature>
<dbReference type="Proteomes" id="UP000001296">
    <property type="component" value="Chromosome"/>
</dbReference>
<evidence type="ECO:0000313" key="3">
    <source>
        <dbReference type="EMBL" id="ADN01334.1"/>
    </source>
</evidence>
<proteinExistence type="predicted"/>
<evidence type="ECO:0000313" key="4">
    <source>
        <dbReference type="Proteomes" id="UP000001296"/>
    </source>
</evidence>
<organism evidence="3 4">
    <name type="scientific">Winmispira thermophila (strain ATCC 49972 / DSM 6192 / RI 19.B1)</name>
    <name type="common">Spirochaeta thermophila</name>
    <dbReference type="NCBI Taxonomy" id="665571"/>
    <lineage>
        <taxon>Bacteria</taxon>
        <taxon>Pseudomonadati</taxon>
        <taxon>Spirochaetota</taxon>
        <taxon>Spirochaetia</taxon>
        <taxon>Winmispirales</taxon>
        <taxon>Winmispiraceae</taxon>
        <taxon>Winmispira</taxon>
    </lineage>
</organism>
<dbReference type="SUPFAM" id="SSF103039">
    <property type="entry name" value="CheC-like"/>
    <property type="match status" value="1"/>
</dbReference>
<dbReference type="CDD" id="cd17906">
    <property type="entry name" value="CheX"/>
    <property type="match status" value="1"/>
</dbReference>
<dbReference type="PaxDb" id="665571-STHERM_c03610"/>
<dbReference type="InterPro" id="IPR028051">
    <property type="entry name" value="CheX-like_dom"/>
</dbReference>
<reference key="1">
    <citation type="submission" date="2009-08" db="EMBL/GenBank/DDBJ databases">
        <title>The genome sequence of Spirochaeta thermophila DSM6192.</title>
        <authorList>
            <person name="Angelov A."/>
            <person name="Mientus M."/>
            <person name="Wittenberg S."/>
            <person name="Lehmann R."/>
            <person name="Liesegang H."/>
            <person name="Daniel R."/>
            <person name="Liebl W."/>
        </authorList>
    </citation>
    <scope>NUCLEOTIDE SEQUENCE</scope>
    <source>
        <strain>DSM 6192</strain>
    </source>
</reference>
<evidence type="ECO:0000256" key="1">
    <source>
        <dbReference type="ARBA" id="ARBA00022500"/>
    </source>
</evidence>
<dbReference type="EMBL" id="CP001698">
    <property type="protein sequence ID" value="ADN01334.1"/>
    <property type="molecule type" value="Genomic_DNA"/>
</dbReference>
<accession>E0RPE0</accession>
<name>E0RPE0_WINT6</name>
<evidence type="ECO:0000259" key="2">
    <source>
        <dbReference type="Pfam" id="PF13690"/>
    </source>
</evidence>
<dbReference type="Gene3D" id="3.40.1550.10">
    <property type="entry name" value="CheC-like"/>
    <property type="match status" value="1"/>
</dbReference>
<dbReference type="KEGG" id="sta:STHERM_c03610"/>
<keyword evidence="1" id="KW-0145">Chemotaxis</keyword>
<protein>
    <recommendedName>
        <fullName evidence="2">Chemotaxis phosphatase CheX-like domain-containing protein</fullName>
    </recommendedName>
</protein>
<dbReference type="AlphaFoldDB" id="E0RPE0"/>
<gene>
    <name evidence="3" type="ordered locus">STHERM_c03610</name>
</gene>